<dbReference type="InterPro" id="IPR039935">
    <property type="entry name" value="YML079W-like"/>
</dbReference>
<dbReference type="AlphaFoldDB" id="A0A0L0TF69"/>
<proteinExistence type="predicted"/>
<reference evidence="2 3" key="1">
    <citation type="submission" date="2009-11" db="EMBL/GenBank/DDBJ databases">
        <title>Annotation of Allomyces macrogynus ATCC 38327.</title>
        <authorList>
            <consortium name="The Broad Institute Genome Sequencing Platform"/>
            <person name="Russ C."/>
            <person name="Cuomo C."/>
            <person name="Burger G."/>
            <person name="Gray M.W."/>
            <person name="Holland P.W.H."/>
            <person name="King N."/>
            <person name="Lang F.B.F."/>
            <person name="Roger A.J."/>
            <person name="Ruiz-Trillo I."/>
            <person name="Young S.K."/>
            <person name="Zeng Q."/>
            <person name="Gargeya S."/>
            <person name="Fitzgerald M."/>
            <person name="Haas B."/>
            <person name="Abouelleil A."/>
            <person name="Alvarado L."/>
            <person name="Arachchi H.M."/>
            <person name="Berlin A."/>
            <person name="Chapman S.B."/>
            <person name="Gearin G."/>
            <person name="Goldberg J."/>
            <person name="Griggs A."/>
            <person name="Gujja S."/>
            <person name="Hansen M."/>
            <person name="Heiman D."/>
            <person name="Howarth C."/>
            <person name="Larimer J."/>
            <person name="Lui A."/>
            <person name="MacDonald P.J.P."/>
            <person name="McCowen C."/>
            <person name="Montmayeur A."/>
            <person name="Murphy C."/>
            <person name="Neiman D."/>
            <person name="Pearson M."/>
            <person name="Priest M."/>
            <person name="Roberts A."/>
            <person name="Saif S."/>
            <person name="Shea T."/>
            <person name="Sisk P."/>
            <person name="Stolte C."/>
            <person name="Sykes S."/>
            <person name="Wortman J."/>
            <person name="Nusbaum C."/>
            <person name="Birren B."/>
        </authorList>
    </citation>
    <scope>NUCLEOTIDE SEQUENCE [LARGE SCALE GENOMIC DNA]</scope>
    <source>
        <strain evidence="2 3">ATCC 38327</strain>
    </source>
</reference>
<dbReference type="VEuPathDB" id="FungiDB:AMAG_20748"/>
<gene>
    <name evidence="2" type="ORF">AMAG_20748</name>
</gene>
<dbReference type="OrthoDB" id="6614653at2759"/>
<sequence>MALPSPSPSPSPGTAPPSLLLTAAQLISLHGMAPYPKGGYYVETFRSAHSMAILYLLPAGHASALHKLLPSTAAAVLFEYDEVACEATRTVLGADAAVGEKVQYVFCAGKWFGANFAEFALASRELSQELMVKLPEYQADLVHLGRPDPSLVPREDKVENAE</sequence>
<dbReference type="Pfam" id="PF06172">
    <property type="entry name" value="Cupin_5"/>
    <property type="match status" value="1"/>
</dbReference>
<accession>A0A0L0TF69</accession>
<dbReference type="InterPro" id="IPR014710">
    <property type="entry name" value="RmlC-like_jellyroll"/>
</dbReference>
<keyword evidence="3" id="KW-1185">Reference proteome</keyword>
<feature type="domain" description="DUF985" evidence="1">
    <location>
        <begin position="25"/>
        <end position="122"/>
    </location>
</feature>
<dbReference type="SUPFAM" id="SSF51182">
    <property type="entry name" value="RmlC-like cupins"/>
    <property type="match status" value="1"/>
</dbReference>
<dbReference type="InterPro" id="IPR011051">
    <property type="entry name" value="RmlC_Cupin_sf"/>
</dbReference>
<evidence type="ECO:0000313" key="3">
    <source>
        <dbReference type="Proteomes" id="UP000054350"/>
    </source>
</evidence>
<name>A0A0L0TF69_ALLM3</name>
<protein>
    <recommendedName>
        <fullName evidence="1">DUF985 domain-containing protein</fullName>
    </recommendedName>
</protein>
<dbReference type="PANTHER" id="PTHR33387:SF3">
    <property type="entry name" value="DUF985 DOMAIN-CONTAINING PROTEIN"/>
    <property type="match status" value="1"/>
</dbReference>
<dbReference type="Gene3D" id="2.60.120.10">
    <property type="entry name" value="Jelly Rolls"/>
    <property type="match status" value="1"/>
</dbReference>
<evidence type="ECO:0000313" key="2">
    <source>
        <dbReference type="EMBL" id="KNE73350.1"/>
    </source>
</evidence>
<evidence type="ECO:0000259" key="1">
    <source>
        <dbReference type="Pfam" id="PF06172"/>
    </source>
</evidence>
<reference evidence="3" key="2">
    <citation type="submission" date="2009-11" db="EMBL/GenBank/DDBJ databases">
        <title>The Genome Sequence of Allomyces macrogynus strain ATCC 38327.</title>
        <authorList>
            <consortium name="The Broad Institute Genome Sequencing Platform"/>
            <person name="Russ C."/>
            <person name="Cuomo C."/>
            <person name="Shea T."/>
            <person name="Young S.K."/>
            <person name="Zeng Q."/>
            <person name="Koehrsen M."/>
            <person name="Haas B."/>
            <person name="Borodovsky M."/>
            <person name="Guigo R."/>
            <person name="Alvarado L."/>
            <person name="Berlin A."/>
            <person name="Borenstein D."/>
            <person name="Chen Z."/>
            <person name="Engels R."/>
            <person name="Freedman E."/>
            <person name="Gellesch M."/>
            <person name="Goldberg J."/>
            <person name="Griggs A."/>
            <person name="Gujja S."/>
            <person name="Heiman D."/>
            <person name="Hepburn T."/>
            <person name="Howarth C."/>
            <person name="Jen D."/>
            <person name="Larson L."/>
            <person name="Lewis B."/>
            <person name="Mehta T."/>
            <person name="Park D."/>
            <person name="Pearson M."/>
            <person name="Roberts A."/>
            <person name="Saif S."/>
            <person name="Shenoy N."/>
            <person name="Sisk P."/>
            <person name="Stolte C."/>
            <person name="Sykes S."/>
            <person name="Walk T."/>
            <person name="White J."/>
            <person name="Yandava C."/>
            <person name="Burger G."/>
            <person name="Gray M.W."/>
            <person name="Holland P.W.H."/>
            <person name="King N."/>
            <person name="Lang F.B.F."/>
            <person name="Roger A.J."/>
            <person name="Ruiz-Trillo I."/>
            <person name="Lander E."/>
            <person name="Nusbaum C."/>
        </authorList>
    </citation>
    <scope>NUCLEOTIDE SEQUENCE [LARGE SCALE GENOMIC DNA]</scope>
    <source>
        <strain evidence="3">ATCC 38327</strain>
    </source>
</reference>
<dbReference type="PANTHER" id="PTHR33387">
    <property type="entry name" value="RMLC-LIKE JELLY ROLL FOLD PROTEIN"/>
    <property type="match status" value="1"/>
</dbReference>
<organism evidence="2 3">
    <name type="scientific">Allomyces macrogynus (strain ATCC 38327)</name>
    <name type="common">Allomyces javanicus var. macrogynus</name>
    <dbReference type="NCBI Taxonomy" id="578462"/>
    <lineage>
        <taxon>Eukaryota</taxon>
        <taxon>Fungi</taxon>
        <taxon>Fungi incertae sedis</taxon>
        <taxon>Blastocladiomycota</taxon>
        <taxon>Blastocladiomycetes</taxon>
        <taxon>Blastocladiales</taxon>
        <taxon>Blastocladiaceae</taxon>
        <taxon>Allomyces</taxon>
    </lineage>
</organism>
<dbReference type="EMBL" id="GG745396">
    <property type="protein sequence ID" value="KNE73350.1"/>
    <property type="molecule type" value="Genomic_DNA"/>
</dbReference>
<dbReference type="Proteomes" id="UP000054350">
    <property type="component" value="Unassembled WGS sequence"/>
</dbReference>
<dbReference type="InterPro" id="IPR009327">
    <property type="entry name" value="Cupin_DUF985"/>
</dbReference>